<dbReference type="Proteomes" id="UP001151760">
    <property type="component" value="Unassembled WGS sequence"/>
</dbReference>
<evidence type="ECO:0000313" key="1">
    <source>
        <dbReference type="EMBL" id="GJT83336.1"/>
    </source>
</evidence>
<keyword evidence="2" id="KW-1185">Reference proteome</keyword>
<name>A0ABQ5H708_9ASTR</name>
<accession>A0ABQ5H708</accession>
<comment type="caution">
    <text evidence="1">The sequence shown here is derived from an EMBL/GenBank/DDBJ whole genome shotgun (WGS) entry which is preliminary data.</text>
</comment>
<sequence>MRVFNTERKQVEETFHITFNESIKAIRFSEPSVEDITIVESERYPLDEYVHHFEPTKVIASIDQNDQPVYNDDVFGVWCFFGRSLLPVKRLCGRKNREILVGGLG</sequence>
<organism evidence="1 2">
    <name type="scientific">Tanacetum coccineum</name>
    <dbReference type="NCBI Taxonomy" id="301880"/>
    <lineage>
        <taxon>Eukaryota</taxon>
        <taxon>Viridiplantae</taxon>
        <taxon>Streptophyta</taxon>
        <taxon>Embryophyta</taxon>
        <taxon>Tracheophyta</taxon>
        <taxon>Spermatophyta</taxon>
        <taxon>Magnoliopsida</taxon>
        <taxon>eudicotyledons</taxon>
        <taxon>Gunneridae</taxon>
        <taxon>Pentapetalae</taxon>
        <taxon>asterids</taxon>
        <taxon>campanulids</taxon>
        <taxon>Asterales</taxon>
        <taxon>Asteraceae</taxon>
        <taxon>Asteroideae</taxon>
        <taxon>Anthemideae</taxon>
        <taxon>Anthemidinae</taxon>
        <taxon>Tanacetum</taxon>
    </lineage>
</organism>
<reference evidence="1" key="1">
    <citation type="journal article" date="2022" name="Int. J. Mol. Sci.">
        <title>Draft Genome of Tanacetum Coccineum: Genomic Comparison of Closely Related Tanacetum-Family Plants.</title>
        <authorList>
            <person name="Yamashiro T."/>
            <person name="Shiraishi A."/>
            <person name="Nakayama K."/>
            <person name="Satake H."/>
        </authorList>
    </citation>
    <scope>NUCLEOTIDE SEQUENCE</scope>
</reference>
<proteinExistence type="predicted"/>
<gene>
    <name evidence="1" type="ORF">Tco_1057678</name>
</gene>
<protein>
    <submittedName>
        <fullName evidence="1">Uncharacterized protein</fullName>
    </submittedName>
</protein>
<reference evidence="1" key="2">
    <citation type="submission" date="2022-01" db="EMBL/GenBank/DDBJ databases">
        <authorList>
            <person name="Yamashiro T."/>
            <person name="Shiraishi A."/>
            <person name="Satake H."/>
            <person name="Nakayama K."/>
        </authorList>
    </citation>
    <scope>NUCLEOTIDE SEQUENCE</scope>
</reference>
<evidence type="ECO:0000313" key="2">
    <source>
        <dbReference type="Proteomes" id="UP001151760"/>
    </source>
</evidence>
<dbReference type="EMBL" id="BQNB010019253">
    <property type="protein sequence ID" value="GJT83336.1"/>
    <property type="molecule type" value="Genomic_DNA"/>
</dbReference>